<keyword evidence="3" id="KW-1185">Reference proteome</keyword>
<accession>A0ABU6XRM0</accession>
<organism evidence="2 3">
    <name type="scientific">Stylosanthes scabra</name>
    <dbReference type="NCBI Taxonomy" id="79078"/>
    <lineage>
        <taxon>Eukaryota</taxon>
        <taxon>Viridiplantae</taxon>
        <taxon>Streptophyta</taxon>
        <taxon>Embryophyta</taxon>
        <taxon>Tracheophyta</taxon>
        <taxon>Spermatophyta</taxon>
        <taxon>Magnoliopsida</taxon>
        <taxon>eudicotyledons</taxon>
        <taxon>Gunneridae</taxon>
        <taxon>Pentapetalae</taxon>
        <taxon>rosids</taxon>
        <taxon>fabids</taxon>
        <taxon>Fabales</taxon>
        <taxon>Fabaceae</taxon>
        <taxon>Papilionoideae</taxon>
        <taxon>50 kb inversion clade</taxon>
        <taxon>dalbergioids sensu lato</taxon>
        <taxon>Dalbergieae</taxon>
        <taxon>Pterocarpus clade</taxon>
        <taxon>Stylosanthes</taxon>
    </lineage>
</organism>
<feature type="region of interest" description="Disordered" evidence="1">
    <location>
        <begin position="1"/>
        <end position="82"/>
    </location>
</feature>
<feature type="compositionally biased region" description="Pro residues" evidence="1">
    <location>
        <begin position="1"/>
        <end position="15"/>
    </location>
</feature>
<comment type="caution">
    <text evidence="2">The sequence shown here is derived from an EMBL/GenBank/DDBJ whole genome shotgun (WGS) entry which is preliminary data.</text>
</comment>
<name>A0ABU6XRM0_9FABA</name>
<dbReference type="EMBL" id="JASCZI010212688">
    <property type="protein sequence ID" value="MED6200085.1"/>
    <property type="molecule type" value="Genomic_DNA"/>
</dbReference>
<evidence type="ECO:0000313" key="2">
    <source>
        <dbReference type="EMBL" id="MED6200085.1"/>
    </source>
</evidence>
<feature type="compositionally biased region" description="Low complexity" evidence="1">
    <location>
        <begin position="16"/>
        <end position="26"/>
    </location>
</feature>
<proteinExistence type="predicted"/>
<dbReference type="Proteomes" id="UP001341840">
    <property type="component" value="Unassembled WGS sequence"/>
</dbReference>
<reference evidence="2 3" key="1">
    <citation type="journal article" date="2023" name="Plants (Basel)">
        <title>Bridging the Gap: Combining Genomics and Transcriptomics Approaches to Understand Stylosanthes scabra, an Orphan Legume from the Brazilian Caatinga.</title>
        <authorList>
            <person name="Ferreira-Neto J.R.C."/>
            <person name="da Silva M.D."/>
            <person name="Binneck E."/>
            <person name="de Melo N.F."/>
            <person name="da Silva R.H."/>
            <person name="de Melo A.L.T.M."/>
            <person name="Pandolfi V."/>
            <person name="Bustamante F.O."/>
            <person name="Brasileiro-Vidal A.C."/>
            <person name="Benko-Iseppon A.M."/>
        </authorList>
    </citation>
    <scope>NUCLEOTIDE SEQUENCE [LARGE SCALE GENOMIC DNA]</scope>
    <source>
        <tissue evidence="2">Leaves</tissue>
    </source>
</reference>
<gene>
    <name evidence="2" type="ORF">PIB30_081879</name>
</gene>
<evidence type="ECO:0000313" key="3">
    <source>
        <dbReference type="Proteomes" id="UP001341840"/>
    </source>
</evidence>
<sequence>MPPNHQAPWTPPSTPASPTLATAFFPSLSPSSQPHTATPSPSTEPPPFRNPNRRPYLRQRRRRPYPPSLSEPPHEPTEPPSLLTTSSIVLLFRHRPSPRNPPSSSLSLCGRNLEPSFFVSLSLWPKPRTAIFFTVSKFGPCSRDAIDATFVPLSSASTVLPCHRNIVALSAVSLLLLHCSPSLFLHRWRP</sequence>
<evidence type="ECO:0000256" key="1">
    <source>
        <dbReference type="SAM" id="MobiDB-lite"/>
    </source>
</evidence>
<feature type="compositionally biased region" description="Basic residues" evidence="1">
    <location>
        <begin position="51"/>
        <end position="64"/>
    </location>
</feature>
<protein>
    <submittedName>
        <fullName evidence="2">Uncharacterized protein</fullName>
    </submittedName>
</protein>